<dbReference type="Gene3D" id="4.10.240.10">
    <property type="entry name" value="Zn(2)-C6 fungal-type DNA-binding domain"/>
    <property type="match status" value="1"/>
</dbReference>
<dbReference type="Proteomes" id="UP001175001">
    <property type="component" value="Unassembled WGS sequence"/>
</dbReference>
<proteinExistence type="predicted"/>
<dbReference type="PANTHER" id="PTHR31644">
    <property type="entry name" value="TRANSCRIPTIONAL ACTIVATOR ARO80-RELATED"/>
    <property type="match status" value="1"/>
</dbReference>
<evidence type="ECO:0000313" key="5">
    <source>
        <dbReference type="Proteomes" id="UP001175001"/>
    </source>
</evidence>
<dbReference type="PANTHER" id="PTHR31644:SF2">
    <property type="entry name" value="TRANSCRIPTIONAL ACTIVATOR ARO80-RELATED"/>
    <property type="match status" value="1"/>
</dbReference>
<dbReference type="SUPFAM" id="SSF57701">
    <property type="entry name" value="Zn2/Cys6 DNA-binding domain"/>
    <property type="match status" value="1"/>
</dbReference>
<dbReference type="GO" id="GO:0045944">
    <property type="term" value="P:positive regulation of transcription by RNA polymerase II"/>
    <property type="evidence" value="ECO:0007669"/>
    <property type="project" value="TreeGrafter"/>
</dbReference>
<dbReference type="EMBL" id="JAUJDW010000220">
    <property type="protein sequence ID" value="KAK0610297.1"/>
    <property type="molecule type" value="Genomic_DNA"/>
</dbReference>
<organism evidence="4 5">
    <name type="scientific">Lasiodiplodia hormozganensis</name>
    <dbReference type="NCBI Taxonomy" id="869390"/>
    <lineage>
        <taxon>Eukaryota</taxon>
        <taxon>Fungi</taxon>
        <taxon>Dikarya</taxon>
        <taxon>Ascomycota</taxon>
        <taxon>Pezizomycotina</taxon>
        <taxon>Dothideomycetes</taxon>
        <taxon>Dothideomycetes incertae sedis</taxon>
        <taxon>Botryosphaeriales</taxon>
        <taxon>Botryosphaeriaceae</taxon>
        <taxon>Lasiodiplodia</taxon>
    </lineage>
</organism>
<dbReference type="InterPro" id="IPR036864">
    <property type="entry name" value="Zn2-C6_fun-type_DNA-bd_sf"/>
</dbReference>
<protein>
    <recommendedName>
        <fullName evidence="3">Zn(2)-C6 fungal-type domain-containing protein</fullName>
    </recommendedName>
</protein>
<evidence type="ECO:0000256" key="1">
    <source>
        <dbReference type="ARBA" id="ARBA00023242"/>
    </source>
</evidence>
<feature type="compositionally biased region" description="Low complexity" evidence="2">
    <location>
        <begin position="61"/>
        <end position="81"/>
    </location>
</feature>
<name>A0AA39TGR0_9PEZI</name>
<dbReference type="InterPro" id="IPR052780">
    <property type="entry name" value="AAA_Catabolism_Regulators"/>
</dbReference>
<feature type="region of interest" description="Disordered" evidence="2">
    <location>
        <begin position="1"/>
        <end position="81"/>
    </location>
</feature>
<dbReference type="InterPro" id="IPR001138">
    <property type="entry name" value="Zn2Cys6_DnaBD"/>
</dbReference>
<dbReference type="SMART" id="SM00066">
    <property type="entry name" value="GAL4"/>
    <property type="match status" value="1"/>
</dbReference>
<sequence length="689" mass="74208">MPDERPPYLPDPTGDDDDNTASTNAVARNVTNQPSSSSSSHPTEPNQPTTNLNGKRPHNVTSASNSNSTSAAAGPAGTTTATREFQRAYKACVPCRKRKARCEVAVPPDGGVPGPPCMRCKRALRECVFTEERAWKKQRLMEEEQRQRRRAGGGAREGEGDDEDVGVGGGEDDGEAVPRRRSSPPPRLVQRERRRQQQQVGGGSASAAAAAAAAAAAQQGDDGLADSMMRTVVASGNDALNLLFEAATREDAVAAAASSAREGGYALDTGVVPPGPAVGEGEPAMYATPGSNMSVSSGLLAPNSVQLSAASEEVLDLWKNCRFVRMGWFTAREAVTYVDLFFKNMSPLSPVLTDYYADHSKHYELVTKEPFLCFTILALSSRYHVLPGVGGASRGYFIHHRLWEHCQHLILRIMLGQEKGSTAKTRTVGSIEGLLLLAEWHPRALHFPPASDGWDSGLVAIEAHDEEEPSSPEANPSVSNRWLEDPLLSQWRGRYLDSQRLGDVLQDMLAIEYQFVRIFINSLGMQAVVERTLDEADDFSSNDPQPNHHHPIRPLSVDSTDYHFIQEVVDGSCEILRKVIKLADAQRLRFAPVRIYLHITASAIYLIKGLSLGVWNTKLPASLDVLDRGIQALRSGTLDDIHLASRFATLLEACVAPAVGGEDGACGFCSGNDSGGGDDAGFGAAACSA</sequence>
<gene>
    <name evidence="4" type="ORF">DIS24_g12075</name>
</gene>
<comment type="caution">
    <text evidence="4">The sequence shown here is derived from an EMBL/GenBank/DDBJ whole genome shotgun (WGS) entry which is preliminary data.</text>
</comment>
<feature type="compositionally biased region" description="Acidic residues" evidence="2">
    <location>
        <begin position="159"/>
        <end position="175"/>
    </location>
</feature>
<feature type="region of interest" description="Disordered" evidence="2">
    <location>
        <begin position="140"/>
        <end position="206"/>
    </location>
</feature>
<dbReference type="GO" id="GO:0000981">
    <property type="term" value="F:DNA-binding transcription factor activity, RNA polymerase II-specific"/>
    <property type="evidence" value="ECO:0007669"/>
    <property type="project" value="InterPro"/>
</dbReference>
<keyword evidence="5" id="KW-1185">Reference proteome</keyword>
<keyword evidence="1" id="KW-0539">Nucleus</keyword>
<evidence type="ECO:0000313" key="4">
    <source>
        <dbReference type="EMBL" id="KAK0610297.1"/>
    </source>
</evidence>
<dbReference type="GO" id="GO:0005634">
    <property type="term" value="C:nucleus"/>
    <property type="evidence" value="ECO:0007669"/>
    <property type="project" value="TreeGrafter"/>
</dbReference>
<evidence type="ECO:0000256" key="2">
    <source>
        <dbReference type="SAM" id="MobiDB-lite"/>
    </source>
</evidence>
<evidence type="ECO:0000259" key="3">
    <source>
        <dbReference type="PROSITE" id="PS50048"/>
    </source>
</evidence>
<dbReference type="GO" id="GO:0008270">
    <property type="term" value="F:zinc ion binding"/>
    <property type="evidence" value="ECO:0007669"/>
    <property type="project" value="InterPro"/>
</dbReference>
<feature type="domain" description="Zn(2)-C6 fungal-type" evidence="3">
    <location>
        <begin position="91"/>
        <end position="129"/>
    </location>
</feature>
<dbReference type="CDD" id="cd00067">
    <property type="entry name" value="GAL4"/>
    <property type="match status" value="1"/>
</dbReference>
<feature type="compositionally biased region" description="Polar residues" evidence="2">
    <location>
        <begin position="20"/>
        <end position="34"/>
    </location>
</feature>
<dbReference type="PROSITE" id="PS50048">
    <property type="entry name" value="ZN2_CY6_FUNGAL_2"/>
    <property type="match status" value="1"/>
</dbReference>
<dbReference type="GO" id="GO:0009074">
    <property type="term" value="P:aromatic amino acid family catabolic process"/>
    <property type="evidence" value="ECO:0007669"/>
    <property type="project" value="TreeGrafter"/>
</dbReference>
<accession>A0AA39TGR0</accession>
<dbReference type="CDD" id="cd12148">
    <property type="entry name" value="fungal_TF_MHR"/>
    <property type="match status" value="1"/>
</dbReference>
<reference evidence="4" key="1">
    <citation type="submission" date="2023-06" db="EMBL/GenBank/DDBJ databases">
        <title>Multi-omics analyses reveal the molecular pathogenesis toolkit of Lasiodiplodia hormozganensis, a cross-kingdom pathogen.</title>
        <authorList>
            <person name="Felix C."/>
            <person name="Meneses R."/>
            <person name="Goncalves M.F.M."/>
            <person name="Tilleman L."/>
            <person name="Duarte A.S."/>
            <person name="Jorrin-Novo J.V."/>
            <person name="Van De Peer Y."/>
            <person name="Deforce D."/>
            <person name="Van Nieuwerburgh F."/>
            <person name="Esteves A.C."/>
            <person name="Alves A."/>
        </authorList>
    </citation>
    <scope>NUCLEOTIDE SEQUENCE</scope>
    <source>
        <strain evidence="4">CBS 339.90</strain>
    </source>
</reference>
<feature type="compositionally biased region" description="Polar residues" evidence="2">
    <location>
        <begin position="41"/>
        <end position="53"/>
    </location>
</feature>
<dbReference type="AlphaFoldDB" id="A0AA39TGR0"/>